<protein>
    <submittedName>
        <fullName evidence="1">Uncharacterized protein</fullName>
    </submittedName>
</protein>
<keyword evidence="2" id="KW-1185">Reference proteome</keyword>
<organism evidence="1 2">
    <name type="scientific">Byssothecium circinans</name>
    <dbReference type="NCBI Taxonomy" id="147558"/>
    <lineage>
        <taxon>Eukaryota</taxon>
        <taxon>Fungi</taxon>
        <taxon>Dikarya</taxon>
        <taxon>Ascomycota</taxon>
        <taxon>Pezizomycotina</taxon>
        <taxon>Dothideomycetes</taxon>
        <taxon>Pleosporomycetidae</taxon>
        <taxon>Pleosporales</taxon>
        <taxon>Massarineae</taxon>
        <taxon>Massarinaceae</taxon>
        <taxon>Byssothecium</taxon>
    </lineage>
</organism>
<proteinExistence type="predicted"/>
<gene>
    <name evidence="1" type="ORF">CC80DRAFT_81634</name>
</gene>
<dbReference type="AlphaFoldDB" id="A0A6A5TTB0"/>
<sequence length="151" mass="16875">MLRWFPMLILMASGEREYIVTATGSGLESINSIQSSIAVAAASRQAQAMKPLLKPQHAARLLAAIDDWLGVLKHTQSWPQPALAVWQSGTCSPSRYILESHRSSIHYIIPRTFYRAIQYTRSCDSIVIDFSHTTTPPRHSSRSIPALPYLL</sequence>
<evidence type="ECO:0000313" key="1">
    <source>
        <dbReference type="EMBL" id="KAF1955891.1"/>
    </source>
</evidence>
<reference evidence="1" key="1">
    <citation type="journal article" date="2020" name="Stud. Mycol.">
        <title>101 Dothideomycetes genomes: a test case for predicting lifestyles and emergence of pathogens.</title>
        <authorList>
            <person name="Haridas S."/>
            <person name="Albert R."/>
            <person name="Binder M."/>
            <person name="Bloem J."/>
            <person name="Labutti K."/>
            <person name="Salamov A."/>
            <person name="Andreopoulos B."/>
            <person name="Baker S."/>
            <person name="Barry K."/>
            <person name="Bills G."/>
            <person name="Bluhm B."/>
            <person name="Cannon C."/>
            <person name="Castanera R."/>
            <person name="Culley D."/>
            <person name="Daum C."/>
            <person name="Ezra D."/>
            <person name="Gonzalez J."/>
            <person name="Henrissat B."/>
            <person name="Kuo A."/>
            <person name="Liang C."/>
            <person name="Lipzen A."/>
            <person name="Lutzoni F."/>
            <person name="Magnuson J."/>
            <person name="Mondo S."/>
            <person name="Nolan M."/>
            <person name="Ohm R."/>
            <person name="Pangilinan J."/>
            <person name="Park H.-J."/>
            <person name="Ramirez L."/>
            <person name="Alfaro M."/>
            <person name="Sun H."/>
            <person name="Tritt A."/>
            <person name="Yoshinaga Y."/>
            <person name="Zwiers L.-H."/>
            <person name="Turgeon B."/>
            <person name="Goodwin S."/>
            <person name="Spatafora J."/>
            <person name="Crous P."/>
            <person name="Grigoriev I."/>
        </authorList>
    </citation>
    <scope>NUCLEOTIDE SEQUENCE</scope>
    <source>
        <strain evidence="1">CBS 675.92</strain>
    </source>
</reference>
<accession>A0A6A5TTB0</accession>
<dbReference type="Proteomes" id="UP000800035">
    <property type="component" value="Unassembled WGS sequence"/>
</dbReference>
<dbReference type="EMBL" id="ML976993">
    <property type="protein sequence ID" value="KAF1955891.1"/>
    <property type="molecule type" value="Genomic_DNA"/>
</dbReference>
<evidence type="ECO:0000313" key="2">
    <source>
        <dbReference type="Proteomes" id="UP000800035"/>
    </source>
</evidence>
<name>A0A6A5TTB0_9PLEO</name>